<comment type="subcellular location">
    <subcellularLocation>
        <location evidence="1 7">Cell membrane</location>
        <topology evidence="1 7">Multi-pass membrane protein</topology>
    </subcellularLocation>
</comment>
<dbReference type="RefSeq" id="WP_343944288.1">
    <property type="nucleotide sequence ID" value="NZ_BAAAHP010000163.1"/>
</dbReference>
<keyword evidence="4 7" id="KW-0812">Transmembrane</keyword>
<proteinExistence type="inferred from homology"/>
<dbReference type="Pfam" id="PF00528">
    <property type="entry name" value="BPD_transp_1"/>
    <property type="match status" value="1"/>
</dbReference>
<keyword evidence="5 7" id="KW-1133">Transmembrane helix</keyword>
<feature type="transmembrane region" description="Helical" evidence="7">
    <location>
        <begin position="120"/>
        <end position="142"/>
    </location>
</feature>
<dbReference type="InterPro" id="IPR035906">
    <property type="entry name" value="MetI-like_sf"/>
</dbReference>
<evidence type="ECO:0000313" key="10">
    <source>
        <dbReference type="EMBL" id="GAA0895825.1"/>
    </source>
</evidence>
<dbReference type="PANTHER" id="PTHR30151">
    <property type="entry name" value="ALKANE SULFONATE ABC TRANSPORTER-RELATED, MEMBRANE SUBUNIT"/>
    <property type="match status" value="1"/>
</dbReference>
<gene>
    <name evidence="10" type="ORF">GCM10009559_52900</name>
</gene>
<name>A0ABP3YME3_9PSEU</name>
<dbReference type="Proteomes" id="UP001499967">
    <property type="component" value="Unassembled WGS sequence"/>
</dbReference>
<evidence type="ECO:0000256" key="6">
    <source>
        <dbReference type="ARBA" id="ARBA00023136"/>
    </source>
</evidence>
<evidence type="ECO:0000256" key="5">
    <source>
        <dbReference type="ARBA" id="ARBA00022989"/>
    </source>
</evidence>
<dbReference type="Gene3D" id="1.10.3720.10">
    <property type="entry name" value="MetI-like"/>
    <property type="match status" value="1"/>
</dbReference>
<feature type="compositionally biased region" description="Low complexity" evidence="8">
    <location>
        <begin position="1"/>
        <end position="15"/>
    </location>
</feature>
<dbReference type="EMBL" id="BAAAHP010000163">
    <property type="protein sequence ID" value="GAA0895825.1"/>
    <property type="molecule type" value="Genomic_DNA"/>
</dbReference>
<keyword evidence="11" id="KW-1185">Reference proteome</keyword>
<organism evidence="10 11">
    <name type="scientific">Pseudonocardia zijingensis</name>
    <dbReference type="NCBI Taxonomy" id="153376"/>
    <lineage>
        <taxon>Bacteria</taxon>
        <taxon>Bacillati</taxon>
        <taxon>Actinomycetota</taxon>
        <taxon>Actinomycetes</taxon>
        <taxon>Pseudonocardiales</taxon>
        <taxon>Pseudonocardiaceae</taxon>
        <taxon>Pseudonocardia</taxon>
    </lineage>
</organism>
<comment type="caution">
    <text evidence="10">The sequence shown here is derived from an EMBL/GenBank/DDBJ whole genome shotgun (WGS) entry which is preliminary data.</text>
</comment>
<feature type="transmembrane region" description="Helical" evidence="7">
    <location>
        <begin position="244"/>
        <end position="265"/>
    </location>
</feature>
<keyword evidence="2 7" id="KW-0813">Transport</keyword>
<evidence type="ECO:0000256" key="3">
    <source>
        <dbReference type="ARBA" id="ARBA00022475"/>
    </source>
</evidence>
<feature type="transmembrane region" description="Helical" evidence="7">
    <location>
        <begin position="148"/>
        <end position="167"/>
    </location>
</feature>
<protein>
    <submittedName>
        <fullName evidence="10">ABC transporter permease</fullName>
    </submittedName>
</protein>
<evidence type="ECO:0000256" key="8">
    <source>
        <dbReference type="SAM" id="MobiDB-lite"/>
    </source>
</evidence>
<feature type="region of interest" description="Disordered" evidence="8">
    <location>
        <begin position="1"/>
        <end position="26"/>
    </location>
</feature>
<evidence type="ECO:0000256" key="2">
    <source>
        <dbReference type="ARBA" id="ARBA00022448"/>
    </source>
</evidence>
<dbReference type="SUPFAM" id="SSF161098">
    <property type="entry name" value="MetI-like"/>
    <property type="match status" value="1"/>
</dbReference>
<evidence type="ECO:0000256" key="4">
    <source>
        <dbReference type="ARBA" id="ARBA00022692"/>
    </source>
</evidence>
<dbReference type="CDD" id="cd06261">
    <property type="entry name" value="TM_PBP2"/>
    <property type="match status" value="1"/>
</dbReference>
<comment type="similarity">
    <text evidence="7">Belongs to the binding-protein-dependent transport system permease family.</text>
</comment>
<sequence length="283" mass="30180">MTGNEPAVAVAEQVPQQPPPPERARRQVPGAVLSGGVLLLVLVAWQFIVRVFDVPEVLVPAPTEVVASLVAGLSDGSLIEHTWVTLQEILVGFGLAVVAALLCAFLVTQSRLLDKALFPLIVMTQTIPKVAMAPLLVVWFGTELTSKVLTTALIAFFPLLINAILGLRSADPDQIDMLRSFGATRMDVLRRLQIPSALPHIFAGLDVAVVLSVTGAIVAEFVGATAGLGYVIQATNFTLDVSRTFAVLVILSAIGLALHAIVVLCNRKIVFWSAEHRTVTEQA</sequence>
<evidence type="ECO:0000259" key="9">
    <source>
        <dbReference type="PROSITE" id="PS50928"/>
    </source>
</evidence>
<feature type="domain" description="ABC transmembrane type-1" evidence="9">
    <location>
        <begin position="82"/>
        <end position="262"/>
    </location>
</feature>
<dbReference type="PANTHER" id="PTHR30151:SF0">
    <property type="entry name" value="ABC TRANSPORTER PERMEASE PROTEIN MJ0413-RELATED"/>
    <property type="match status" value="1"/>
</dbReference>
<keyword evidence="3" id="KW-1003">Cell membrane</keyword>
<reference evidence="11" key="1">
    <citation type="journal article" date="2019" name="Int. J. Syst. Evol. Microbiol.">
        <title>The Global Catalogue of Microorganisms (GCM) 10K type strain sequencing project: providing services to taxonomists for standard genome sequencing and annotation.</title>
        <authorList>
            <consortium name="The Broad Institute Genomics Platform"/>
            <consortium name="The Broad Institute Genome Sequencing Center for Infectious Disease"/>
            <person name="Wu L."/>
            <person name="Ma J."/>
        </authorList>
    </citation>
    <scope>NUCLEOTIDE SEQUENCE [LARGE SCALE GENOMIC DNA]</scope>
    <source>
        <strain evidence="11">JCM 11117</strain>
    </source>
</reference>
<feature type="transmembrane region" description="Helical" evidence="7">
    <location>
        <begin position="89"/>
        <end position="108"/>
    </location>
</feature>
<dbReference type="InterPro" id="IPR000515">
    <property type="entry name" value="MetI-like"/>
</dbReference>
<keyword evidence="6 7" id="KW-0472">Membrane</keyword>
<feature type="transmembrane region" description="Helical" evidence="7">
    <location>
        <begin position="201"/>
        <end position="232"/>
    </location>
</feature>
<dbReference type="PROSITE" id="PS50928">
    <property type="entry name" value="ABC_TM1"/>
    <property type="match status" value="1"/>
</dbReference>
<feature type="transmembrane region" description="Helical" evidence="7">
    <location>
        <begin position="28"/>
        <end position="48"/>
    </location>
</feature>
<accession>A0ABP3YME3</accession>
<evidence type="ECO:0000256" key="1">
    <source>
        <dbReference type="ARBA" id="ARBA00004651"/>
    </source>
</evidence>
<evidence type="ECO:0000313" key="11">
    <source>
        <dbReference type="Proteomes" id="UP001499967"/>
    </source>
</evidence>
<evidence type="ECO:0000256" key="7">
    <source>
        <dbReference type="RuleBase" id="RU363032"/>
    </source>
</evidence>